<name>A0A0P4WK34_SCYOL</name>
<sequence>MTTTMSLKQSSYAAGITELLRTLESSQLLQLASTASNQHIIATSNKEAVDIILRYTENLERFFSYRRITCQVLFEYLHKKKVSVRAGESKQEMIERVKTLWKQKSSPKTENVLPLKARESQEVMRYPAKASEINKSTTNISINYCSAANLTPTNSVNINLNTQDLQVDVNLMPGAAGTGMVRSDVFAKEFCIWFFVMLNRLQPQGAVQVGDTFSPGVFMANCTMDIYLFGAINTEKHATGQNNAYTLLRNVCSDFKLMFVPEIDSGVRAEMSLHGLVKLYCVGTLHEGETFIGVFEQEFGLVKCSQGGWKILMTKLNLKQAQKESVCLPALPQGPVFEIPH</sequence>
<evidence type="ECO:0000313" key="1">
    <source>
        <dbReference type="EMBL" id="JAI66559.1"/>
    </source>
</evidence>
<dbReference type="PANTHER" id="PTHR21084:SF1">
    <property type="entry name" value="DENSE INCISORS"/>
    <property type="match status" value="1"/>
</dbReference>
<protein>
    <recommendedName>
        <fullName evidence="2">NTF2 domain-containing protein</fullName>
    </recommendedName>
</protein>
<dbReference type="AlphaFoldDB" id="A0A0P4WK34"/>
<accession>A0A0P4WK34</accession>
<reference evidence="1" key="1">
    <citation type="submission" date="2015-09" db="EMBL/GenBank/DDBJ databases">
        <title>Scylla olivacea transcriptome.</title>
        <authorList>
            <person name="Ikhwanuddin M."/>
        </authorList>
    </citation>
    <scope>NUCLEOTIDE SEQUENCE</scope>
</reference>
<dbReference type="EMBL" id="GDRN01049422">
    <property type="protein sequence ID" value="JAI66559.1"/>
    <property type="molecule type" value="Transcribed_RNA"/>
</dbReference>
<organism evidence="1">
    <name type="scientific">Scylla olivacea</name>
    <name type="common">Orange mud crab</name>
    <name type="synonym">Cancer olivacea</name>
    <dbReference type="NCBI Taxonomy" id="85551"/>
    <lineage>
        <taxon>Eukaryota</taxon>
        <taxon>Metazoa</taxon>
        <taxon>Ecdysozoa</taxon>
        <taxon>Arthropoda</taxon>
        <taxon>Crustacea</taxon>
        <taxon>Multicrustacea</taxon>
        <taxon>Malacostraca</taxon>
        <taxon>Eumalacostraca</taxon>
        <taxon>Eucarida</taxon>
        <taxon>Decapoda</taxon>
        <taxon>Pleocyemata</taxon>
        <taxon>Brachyura</taxon>
        <taxon>Eubrachyura</taxon>
        <taxon>Portunoidea</taxon>
        <taxon>Portunidae</taxon>
        <taxon>Portuninae</taxon>
        <taxon>Scylla</taxon>
    </lineage>
</organism>
<dbReference type="PANTHER" id="PTHR21084">
    <property type="entry name" value="DENSE INCISORS"/>
    <property type="match status" value="1"/>
</dbReference>
<dbReference type="Pfam" id="PF15008">
    <property type="entry name" value="DUF4518"/>
    <property type="match status" value="1"/>
</dbReference>
<dbReference type="InterPro" id="IPR026698">
    <property type="entry name" value="UPF_C3orf38"/>
</dbReference>
<evidence type="ECO:0008006" key="2">
    <source>
        <dbReference type="Google" id="ProtNLM"/>
    </source>
</evidence>
<proteinExistence type="predicted"/>